<dbReference type="RefSeq" id="XP_002667075.2">
    <property type="nucleotide sequence ID" value="XM_002667029.7"/>
</dbReference>
<gene>
    <name evidence="6" type="primary">LOC100333111</name>
</gene>
<protein>
    <submittedName>
        <fullName evidence="6">Zinc finger protein 503</fullName>
    </submittedName>
</protein>
<feature type="compositionally biased region" description="Low complexity" evidence="4">
    <location>
        <begin position="158"/>
        <end position="173"/>
    </location>
</feature>
<accession>A0A8M1RMX0</accession>
<feature type="region of interest" description="Disordered" evidence="4">
    <location>
        <begin position="70"/>
        <end position="173"/>
    </location>
</feature>
<dbReference type="PANTHER" id="PTHR12522:SF3">
    <property type="entry name" value="ZINC FINGER PROTEIN 503"/>
    <property type="match status" value="1"/>
</dbReference>
<proteinExistence type="predicted"/>
<dbReference type="AlphaFoldDB" id="A0A8M1RMX0"/>
<dbReference type="InterPro" id="IPR051520">
    <property type="entry name" value="Elbow/Noc_ZnFinger"/>
</dbReference>
<dbReference type="OrthoDB" id="10054079at2759"/>
<sequence length="329" mass="34535">MLSGHLLHPEYLQPLPAAPVSPIELDAKKSPLALLAQTCSQIGKSGPPSPGRDCRTSPLKICQIGAEDRSSFQPYCKSPESRDSSAEKSGARAGSAICRPDTPRSGTGSPSSSSGSGRAEAPRAGRRSSDTRRSSSPEKPDSTADSSKAQEVCRPEGSVLASSSSSSSVASPVSPFRSAPPVFPVYPSAYAAFAQPSVVSSKPSAASVFCRDPFCFSFCRADPSYPLMYARPPLRPLYPLYPLLSADPQACSGVCVDGACGKHSSSSEELLLHLQTHPALEKLRYGGAGGAPHAPPALRNTHPALGARFHPYKSPFYPPYTLSSALGYQ</sequence>
<keyword evidence="2" id="KW-0863">Zinc-finger</keyword>
<organism evidence="5 6">
    <name type="scientific">Danio rerio</name>
    <name type="common">Zebrafish</name>
    <name type="synonym">Brachydanio rerio</name>
    <dbReference type="NCBI Taxonomy" id="7955"/>
    <lineage>
        <taxon>Eukaryota</taxon>
        <taxon>Metazoa</taxon>
        <taxon>Chordata</taxon>
        <taxon>Craniata</taxon>
        <taxon>Vertebrata</taxon>
        <taxon>Euteleostomi</taxon>
        <taxon>Actinopterygii</taxon>
        <taxon>Neopterygii</taxon>
        <taxon>Teleostei</taxon>
        <taxon>Ostariophysi</taxon>
        <taxon>Cypriniformes</taxon>
        <taxon>Danionidae</taxon>
        <taxon>Danioninae</taxon>
        <taxon>Danio</taxon>
    </lineage>
</organism>
<feature type="compositionally biased region" description="Low complexity" evidence="4">
    <location>
        <begin position="103"/>
        <end position="119"/>
    </location>
</feature>
<evidence type="ECO:0000313" key="6">
    <source>
        <dbReference type="RefSeq" id="XP_002667075.2"/>
    </source>
</evidence>
<dbReference type="GO" id="GO:0008270">
    <property type="term" value="F:zinc ion binding"/>
    <property type="evidence" value="ECO:0007669"/>
    <property type="project" value="UniProtKB-KW"/>
</dbReference>
<evidence type="ECO:0000256" key="1">
    <source>
        <dbReference type="ARBA" id="ARBA00022723"/>
    </source>
</evidence>
<dbReference type="GO" id="GO:0045892">
    <property type="term" value="P:negative regulation of DNA-templated transcription"/>
    <property type="evidence" value="ECO:0000318"/>
    <property type="project" value="GO_Central"/>
</dbReference>
<evidence type="ECO:0000313" key="5">
    <source>
        <dbReference type="Proteomes" id="UP000000437"/>
    </source>
</evidence>
<dbReference type="KEGG" id="dre:100333111"/>
<feature type="compositionally biased region" description="Basic and acidic residues" evidence="4">
    <location>
        <begin position="120"/>
        <end position="142"/>
    </location>
</feature>
<keyword evidence="1" id="KW-0479">Metal-binding</keyword>
<name>A0A8M1RMX0_DANRE</name>
<dbReference type="GeneID" id="100333111"/>
<evidence type="ECO:0000256" key="4">
    <source>
        <dbReference type="SAM" id="MobiDB-lite"/>
    </source>
</evidence>
<feature type="compositionally biased region" description="Basic and acidic residues" evidence="4">
    <location>
        <begin position="79"/>
        <end position="90"/>
    </location>
</feature>
<dbReference type="PANTHER" id="PTHR12522">
    <property type="entry name" value="ZINC-FINGER PROTEIN NOLZ1-RELATED"/>
    <property type="match status" value="1"/>
</dbReference>
<evidence type="ECO:0000256" key="3">
    <source>
        <dbReference type="ARBA" id="ARBA00022833"/>
    </source>
</evidence>
<keyword evidence="5" id="KW-1185">Reference proteome</keyword>
<reference evidence="6" key="1">
    <citation type="submission" date="2025-08" db="UniProtKB">
        <authorList>
            <consortium name="RefSeq"/>
        </authorList>
    </citation>
    <scope>IDENTIFICATION</scope>
    <source>
        <strain evidence="6">Tuebingen</strain>
        <tissue evidence="6">Fibroblasts and whole tissue</tissue>
    </source>
</reference>
<dbReference type="GO" id="GO:0005634">
    <property type="term" value="C:nucleus"/>
    <property type="evidence" value="ECO:0000318"/>
    <property type="project" value="GO_Central"/>
</dbReference>
<evidence type="ECO:0000256" key="2">
    <source>
        <dbReference type="ARBA" id="ARBA00022771"/>
    </source>
</evidence>
<keyword evidence="3" id="KW-0862">Zinc</keyword>
<dbReference type="Proteomes" id="UP000000437">
    <property type="component" value="Chromosome 12"/>
</dbReference>